<dbReference type="EMBL" id="CP003479">
    <property type="protein sequence ID" value="AFI03914.1"/>
    <property type="molecule type" value="Genomic_DNA"/>
</dbReference>
<dbReference type="InterPro" id="IPR002718">
    <property type="entry name" value="OMP_Helicobacter"/>
</dbReference>
<protein>
    <recommendedName>
        <fullName evidence="3">Outer membrane protein</fullName>
    </recommendedName>
</protein>
<dbReference type="HOGENOM" id="CLU_017994_1_0_7"/>
<gene>
    <name evidence="1" type="ordered locus">HCW_03165</name>
</gene>
<dbReference type="RefSeq" id="WP_014660785.1">
    <property type="nucleotide sequence ID" value="NC_017737.1"/>
</dbReference>
<dbReference type="KEGG" id="hce:HCW_03165"/>
<keyword evidence="2" id="KW-1185">Reference proteome</keyword>
<dbReference type="STRING" id="182217.HCW_03165"/>
<dbReference type="AlphaFoldDB" id="I0ELU5"/>
<accession>I0ELU5</accession>
<organism evidence="1 2">
    <name type="scientific">Helicobacter cetorum (strain ATCC BAA-429 / MIT 00-7128)</name>
    <dbReference type="NCBI Taxonomy" id="182217"/>
    <lineage>
        <taxon>Bacteria</taxon>
        <taxon>Pseudomonadati</taxon>
        <taxon>Campylobacterota</taxon>
        <taxon>Epsilonproteobacteria</taxon>
        <taxon>Campylobacterales</taxon>
        <taxon>Helicobacteraceae</taxon>
        <taxon>Helicobacter</taxon>
    </lineage>
</organism>
<evidence type="ECO:0008006" key="3">
    <source>
        <dbReference type="Google" id="ProtNLM"/>
    </source>
</evidence>
<sequence>MKSVFNLKANSRGILSFLMLFGILTECKAHIKDGVFIEGGFESGLLESREEKELKTPQIEPLLFEKLMQNSKKVYYSNNEINDKTSQIFTNESLNTASSGFSTLSGLKVSLDSQNNTLDIKNFMPYALHNLDLVLTKDNGQKVIIGGLESLGAQSQVKLNAENLEILKGIKDPKLSLEASSFSDSNTARVLKALSKINTDIIGRFDVSHVYQHFNPKQMSVEQAKDFTNIMYDLAYVLSSDEWANLVLNYPGNFTNNGKTISKDFLIKQYREATTLFLYVLAPNYEDAGLTANCEIVSSKMPNCNSMGLKDRVFDPKIDPFLKGLNINDQKSRTYFQTLVHEFGHVKGYSHNGNLTCADGSVKGTWCYGSPEHQYGTHDGKRYYKGMVGVTQQAWANLGNADKLPINYKTIGENFTPNESINKAFANSLIQTAQNIGSSLSSSSNVEGKNYHSSMVGVNFKLGYQQYFNDFLGLSYYGIVKYNYSKINSEISKVQQLGLGLGVDLLVDLFNSYAHNDPLNSFGVFVGLRGLYNGYKLLNQTKNTGNLDLASGLNYRYKHSKYSLGVSIPLIQHNIKVSFSNENYQNTIILKEGVSHFNVFFNYGWVF</sequence>
<dbReference type="Proteomes" id="UP000005010">
    <property type="component" value="Chromosome"/>
</dbReference>
<dbReference type="PRINTS" id="PR01776">
    <property type="entry name" value="HPOMPFAMILY"/>
</dbReference>
<evidence type="ECO:0000313" key="2">
    <source>
        <dbReference type="Proteomes" id="UP000005010"/>
    </source>
</evidence>
<proteinExistence type="predicted"/>
<dbReference type="PATRIC" id="fig|182217.3.peg.678"/>
<reference evidence="2" key="1">
    <citation type="submission" date="2012-04" db="EMBL/GenBank/DDBJ databases">
        <title>Complete genome sequence of Helicobacter cetorum strain MIT 00-7128.</title>
        <authorList>
            <person name="Kersulyte D."/>
            <person name="Berg D.E."/>
        </authorList>
    </citation>
    <scope>NUCLEOTIDE SEQUENCE [LARGE SCALE GENOMIC DNA]</scope>
    <source>
        <strain evidence="2">MIT 00-7128</strain>
    </source>
</reference>
<evidence type="ECO:0000313" key="1">
    <source>
        <dbReference type="EMBL" id="AFI03914.1"/>
    </source>
</evidence>
<name>I0ELU5_HELC0</name>